<feature type="domain" description="Kazal-like" evidence="4">
    <location>
        <begin position="34"/>
        <end position="80"/>
    </location>
</feature>
<dbReference type="OrthoDB" id="6140606at2759"/>
<dbReference type="InterPro" id="IPR002350">
    <property type="entry name" value="Kazal_dom"/>
</dbReference>
<dbReference type="Pfam" id="PF07648">
    <property type="entry name" value="Kazal_2"/>
    <property type="match status" value="1"/>
</dbReference>
<dbReference type="GO" id="GO:0004867">
    <property type="term" value="F:serine-type endopeptidase inhibitor activity"/>
    <property type="evidence" value="ECO:0007669"/>
    <property type="project" value="UniProtKB-KW"/>
</dbReference>
<dbReference type="AlphaFoldDB" id="A0A8S3Z6A3"/>
<evidence type="ECO:0000256" key="3">
    <source>
        <dbReference type="ARBA" id="ARBA00023157"/>
    </source>
</evidence>
<keyword evidence="3" id="KW-1015">Disulfide bond</keyword>
<keyword evidence="6" id="KW-1185">Reference proteome</keyword>
<dbReference type="GO" id="GO:0005576">
    <property type="term" value="C:extracellular region"/>
    <property type="evidence" value="ECO:0007669"/>
    <property type="project" value="TreeGrafter"/>
</dbReference>
<reference evidence="5" key="1">
    <citation type="submission" date="2021-04" db="EMBL/GenBank/DDBJ databases">
        <authorList>
            <consortium name="Molecular Ecology Group"/>
        </authorList>
    </citation>
    <scope>NUCLEOTIDE SEQUENCE</scope>
</reference>
<protein>
    <recommendedName>
        <fullName evidence="4">Kazal-like domain-containing protein</fullName>
    </recommendedName>
</protein>
<feature type="domain" description="Kazal-like" evidence="4">
    <location>
        <begin position="1"/>
        <end position="32"/>
    </location>
</feature>
<feature type="non-terminal residue" evidence="5">
    <location>
        <position position="1"/>
    </location>
</feature>
<dbReference type="Proteomes" id="UP000678393">
    <property type="component" value="Unassembled WGS sequence"/>
</dbReference>
<keyword evidence="2" id="KW-0722">Serine protease inhibitor</keyword>
<sequence length="80" mass="8865">GQYPRDCKFPCKDIYQPVCGTDGVTYENNCTLSRLNLSTCNELTFCPLGCPRIFDPVCGSDGRNYSNSCVLRASNCERSP</sequence>
<comment type="caution">
    <text evidence="5">The sequence shown here is derived from an EMBL/GenBank/DDBJ whole genome shotgun (WGS) entry which is preliminary data.</text>
</comment>
<dbReference type="Gene3D" id="3.30.60.30">
    <property type="match status" value="2"/>
</dbReference>
<dbReference type="Pfam" id="PF00050">
    <property type="entry name" value="Kazal_1"/>
    <property type="match status" value="1"/>
</dbReference>
<dbReference type="SUPFAM" id="SSF100895">
    <property type="entry name" value="Kazal-type serine protease inhibitors"/>
    <property type="match status" value="2"/>
</dbReference>
<keyword evidence="1" id="KW-0646">Protease inhibitor</keyword>
<organism evidence="5 6">
    <name type="scientific">Candidula unifasciata</name>
    <dbReference type="NCBI Taxonomy" id="100452"/>
    <lineage>
        <taxon>Eukaryota</taxon>
        <taxon>Metazoa</taxon>
        <taxon>Spiralia</taxon>
        <taxon>Lophotrochozoa</taxon>
        <taxon>Mollusca</taxon>
        <taxon>Gastropoda</taxon>
        <taxon>Heterobranchia</taxon>
        <taxon>Euthyneura</taxon>
        <taxon>Panpulmonata</taxon>
        <taxon>Eupulmonata</taxon>
        <taxon>Stylommatophora</taxon>
        <taxon>Helicina</taxon>
        <taxon>Helicoidea</taxon>
        <taxon>Geomitridae</taxon>
        <taxon>Candidula</taxon>
    </lineage>
</organism>
<dbReference type="PROSITE" id="PS51465">
    <property type="entry name" value="KAZAL_2"/>
    <property type="match status" value="2"/>
</dbReference>
<dbReference type="SMART" id="SM00280">
    <property type="entry name" value="KAZAL"/>
    <property type="match status" value="2"/>
</dbReference>
<gene>
    <name evidence="5" type="ORF">CUNI_LOCUS8300</name>
</gene>
<dbReference type="CDD" id="cd00104">
    <property type="entry name" value="KAZAL_FS"/>
    <property type="match status" value="1"/>
</dbReference>
<evidence type="ECO:0000256" key="1">
    <source>
        <dbReference type="ARBA" id="ARBA00022690"/>
    </source>
</evidence>
<evidence type="ECO:0000313" key="6">
    <source>
        <dbReference type="Proteomes" id="UP000678393"/>
    </source>
</evidence>
<evidence type="ECO:0000313" key="5">
    <source>
        <dbReference type="EMBL" id="CAG5122742.1"/>
    </source>
</evidence>
<proteinExistence type="predicted"/>
<name>A0A8S3Z6A3_9EUPU</name>
<dbReference type="PANTHER" id="PTHR10913:SF45">
    <property type="entry name" value="FOLLISTATIN, ISOFORM A-RELATED"/>
    <property type="match status" value="1"/>
</dbReference>
<accession>A0A8S3Z6A3</accession>
<dbReference type="PANTHER" id="PTHR10913">
    <property type="entry name" value="FOLLISTATIN-RELATED"/>
    <property type="match status" value="1"/>
</dbReference>
<dbReference type="GO" id="GO:0030154">
    <property type="term" value="P:cell differentiation"/>
    <property type="evidence" value="ECO:0007669"/>
    <property type="project" value="TreeGrafter"/>
</dbReference>
<feature type="non-terminal residue" evidence="5">
    <location>
        <position position="80"/>
    </location>
</feature>
<evidence type="ECO:0000259" key="4">
    <source>
        <dbReference type="PROSITE" id="PS51465"/>
    </source>
</evidence>
<evidence type="ECO:0000256" key="2">
    <source>
        <dbReference type="ARBA" id="ARBA00022900"/>
    </source>
</evidence>
<dbReference type="InterPro" id="IPR036058">
    <property type="entry name" value="Kazal_dom_sf"/>
</dbReference>
<dbReference type="EMBL" id="CAJHNH020001353">
    <property type="protein sequence ID" value="CAG5122742.1"/>
    <property type="molecule type" value="Genomic_DNA"/>
</dbReference>
<dbReference type="InterPro" id="IPR050653">
    <property type="entry name" value="Prot_Inhib_GrowthFact_Antg"/>
</dbReference>